<dbReference type="EMBL" id="JAUKUA010000002">
    <property type="protein sequence ID" value="KAK0725794.1"/>
    <property type="molecule type" value="Genomic_DNA"/>
</dbReference>
<protein>
    <submittedName>
        <fullName evidence="1">Uncharacterized protein</fullName>
    </submittedName>
</protein>
<evidence type="ECO:0000313" key="2">
    <source>
        <dbReference type="Proteomes" id="UP001172102"/>
    </source>
</evidence>
<proteinExistence type="predicted"/>
<dbReference type="Proteomes" id="UP001172102">
    <property type="component" value="Unassembled WGS sequence"/>
</dbReference>
<keyword evidence="2" id="KW-1185">Reference proteome</keyword>
<name>A0AA40E2Q2_9PEZI</name>
<comment type="caution">
    <text evidence="1">The sequence shown here is derived from an EMBL/GenBank/DDBJ whole genome shotgun (WGS) entry which is preliminary data.</text>
</comment>
<gene>
    <name evidence="1" type="ORF">B0H67DRAFT_681057</name>
</gene>
<organism evidence="1 2">
    <name type="scientific">Lasiosphaeris hirsuta</name>
    <dbReference type="NCBI Taxonomy" id="260670"/>
    <lineage>
        <taxon>Eukaryota</taxon>
        <taxon>Fungi</taxon>
        <taxon>Dikarya</taxon>
        <taxon>Ascomycota</taxon>
        <taxon>Pezizomycotina</taxon>
        <taxon>Sordariomycetes</taxon>
        <taxon>Sordariomycetidae</taxon>
        <taxon>Sordariales</taxon>
        <taxon>Lasiosphaeriaceae</taxon>
        <taxon>Lasiosphaeris</taxon>
    </lineage>
</organism>
<sequence length="111" mass="12588">MRINAWQSADNRVVVSFGLAAPGIVKKRIIFFTGVKIRPGLFDIRTEHEERWRGDSDEVFLVDNADDDGLRAAYKAGLEMLGDDWYLIDEPEGEPLSLDEDVGRHSLRLLT</sequence>
<accession>A0AA40E2Q2</accession>
<evidence type="ECO:0000313" key="1">
    <source>
        <dbReference type="EMBL" id="KAK0725794.1"/>
    </source>
</evidence>
<dbReference type="AlphaFoldDB" id="A0AA40E2Q2"/>
<reference evidence="1" key="1">
    <citation type="submission" date="2023-06" db="EMBL/GenBank/DDBJ databases">
        <title>Genome-scale phylogeny and comparative genomics of the fungal order Sordariales.</title>
        <authorList>
            <consortium name="Lawrence Berkeley National Laboratory"/>
            <person name="Hensen N."/>
            <person name="Bonometti L."/>
            <person name="Westerberg I."/>
            <person name="Brannstrom I.O."/>
            <person name="Guillou S."/>
            <person name="Cros-Aarteil S."/>
            <person name="Calhoun S."/>
            <person name="Haridas S."/>
            <person name="Kuo A."/>
            <person name="Mondo S."/>
            <person name="Pangilinan J."/>
            <person name="Riley R."/>
            <person name="Labutti K."/>
            <person name="Andreopoulos B."/>
            <person name="Lipzen A."/>
            <person name="Chen C."/>
            <person name="Yanf M."/>
            <person name="Daum C."/>
            <person name="Ng V."/>
            <person name="Clum A."/>
            <person name="Steindorff A."/>
            <person name="Ohm R."/>
            <person name="Martin F."/>
            <person name="Silar P."/>
            <person name="Natvig D."/>
            <person name="Lalanne C."/>
            <person name="Gautier V."/>
            <person name="Ament-Velasquez S.L."/>
            <person name="Kruys A."/>
            <person name="Hutchinson M.I."/>
            <person name="Powell A.J."/>
            <person name="Barry K."/>
            <person name="Miller A.N."/>
            <person name="Grigoriev I.V."/>
            <person name="Debuchy R."/>
            <person name="Gladieux P."/>
            <person name="Thoren M.H."/>
            <person name="Johannesson H."/>
        </authorList>
    </citation>
    <scope>NUCLEOTIDE SEQUENCE</scope>
    <source>
        <strain evidence="1">SMH4607-1</strain>
    </source>
</reference>